<comment type="caution">
    <text evidence="1">The sequence shown here is derived from an EMBL/GenBank/DDBJ whole genome shotgun (WGS) entry which is preliminary data.</text>
</comment>
<sequence>MTVWIVLSIILVVLSPLAWLKPSRRQSGRMAARLEARRLGVAMQLVPQQWPHWLQAAPPGTCAQYAVPRQLGRMDTWCYWQAQPGLWVNQWREPCECENLLQVFSQWPADVWKAEANHHVVAVYWGEQGDPKAIAAGLRALA</sequence>
<name>A0ABR7Z4F9_9PSED</name>
<dbReference type="EMBL" id="JAAOCA010000021">
    <property type="protein sequence ID" value="MBD1600360.1"/>
    <property type="molecule type" value="Genomic_DNA"/>
</dbReference>
<dbReference type="RefSeq" id="WP_190422618.1">
    <property type="nucleotide sequence ID" value="NZ_JAAOCA010000021.1"/>
</dbReference>
<evidence type="ECO:0000313" key="1">
    <source>
        <dbReference type="EMBL" id="MBD1600360.1"/>
    </source>
</evidence>
<organism evidence="1 2">
    <name type="scientific">Pseudomonas typographi</name>
    <dbReference type="NCBI Taxonomy" id="2715964"/>
    <lineage>
        <taxon>Bacteria</taxon>
        <taxon>Pseudomonadati</taxon>
        <taxon>Pseudomonadota</taxon>
        <taxon>Gammaproteobacteria</taxon>
        <taxon>Pseudomonadales</taxon>
        <taxon>Pseudomonadaceae</taxon>
        <taxon>Pseudomonas</taxon>
    </lineage>
</organism>
<protein>
    <submittedName>
        <fullName evidence="1">Uncharacterized protein</fullName>
    </submittedName>
</protein>
<evidence type="ECO:0000313" key="2">
    <source>
        <dbReference type="Proteomes" id="UP000805841"/>
    </source>
</evidence>
<accession>A0ABR7Z4F9</accession>
<proteinExistence type="predicted"/>
<reference evidence="1 2" key="1">
    <citation type="journal article" date="2020" name="Insects">
        <title>Bacteria Belonging to Pseudomonas typographi sp. nov. from the Bark Beetle Ips typographus Have Genomic Potential to Aid in the Host Ecology.</title>
        <authorList>
            <person name="Peral-Aranega E."/>
            <person name="Saati-Santamaria Z."/>
            <person name="Kolarik M."/>
            <person name="Rivas R."/>
            <person name="Garcia-Fraile P."/>
        </authorList>
    </citation>
    <scope>NUCLEOTIDE SEQUENCE [LARGE SCALE GENOMIC DNA]</scope>
    <source>
        <strain evidence="1 2">CA3A</strain>
    </source>
</reference>
<keyword evidence="2" id="KW-1185">Reference proteome</keyword>
<gene>
    <name evidence="1" type="ORF">HAQ05_16810</name>
</gene>
<dbReference type="Proteomes" id="UP000805841">
    <property type="component" value="Unassembled WGS sequence"/>
</dbReference>